<dbReference type="Proteomes" id="UP000015103">
    <property type="component" value="Unassembled WGS sequence"/>
</dbReference>
<dbReference type="AlphaFoldDB" id="T1HL61"/>
<dbReference type="HOGENOM" id="CLU_3038436_0_0_1"/>
<proteinExistence type="predicted"/>
<dbReference type="InterPro" id="IPR036322">
    <property type="entry name" value="WD40_repeat_dom_sf"/>
</dbReference>
<keyword evidence="2" id="KW-1185">Reference proteome</keyword>
<dbReference type="eggNOG" id="KOG0318">
    <property type="taxonomic scope" value="Eukaryota"/>
</dbReference>
<organism evidence="1 2">
    <name type="scientific">Rhodnius prolixus</name>
    <name type="common">Triatomid bug</name>
    <dbReference type="NCBI Taxonomy" id="13249"/>
    <lineage>
        <taxon>Eukaryota</taxon>
        <taxon>Metazoa</taxon>
        <taxon>Ecdysozoa</taxon>
        <taxon>Arthropoda</taxon>
        <taxon>Hexapoda</taxon>
        <taxon>Insecta</taxon>
        <taxon>Pterygota</taxon>
        <taxon>Neoptera</taxon>
        <taxon>Paraneoptera</taxon>
        <taxon>Hemiptera</taxon>
        <taxon>Heteroptera</taxon>
        <taxon>Panheteroptera</taxon>
        <taxon>Cimicomorpha</taxon>
        <taxon>Reduviidae</taxon>
        <taxon>Triatominae</taxon>
        <taxon>Rhodnius</taxon>
    </lineage>
</organism>
<dbReference type="InterPro" id="IPR001680">
    <property type="entry name" value="WD40_rpt"/>
</dbReference>
<protein>
    <recommendedName>
        <fullName evidence="3">Anaphase-promoting complex subunit 4 WD40 domain-containing protein</fullName>
    </recommendedName>
</protein>
<name>T1HL61_RHOPR</name>
<evidence type="ECO:0000313" key="1">
    <source>
        <dbReference type="EnsemblMetazoa" id="RPRC004785-PA"/>
    </source>
</evidence>
<accession>T1HL61</accession>
<dbReference type="EMBL" id="ACPB03020752">
    <property type="status" value="NOT_ANNOTATED_CDS"/>
    <property type="molecule type" value="Genomic_DNA"/>
</dbReference>
<sequence>MFVHIYNLNGTTLSEKCVCEHLGQLTDCSFSPDGQYLVACDSNRKVILYKVPEFQ</sequence>
<evidence type="ECO:0000313" key="2">
    <source>
        <dbReference type="Proteomes" id="UP000015103"/>
    </source>
</evidence>
<dbReference type="InterPro" id="IPR015943">
    <property type="entry name" value="WD40/YVTN_repeat-like_dom_sf"/>
</dbReference>
<dbReference type="SUPFAM" id="SSF50978">
    <property type="entry name" value="WD40 repeat-like"/>
    <property type="match status" value="1"/>
</dbReference>
<dbReference type="InParanoid" id="T1HL61"/>
<dbReference type="STRING" id="13249.T1HL61"/>
<evidence type="ECO:0008006" key="3">
    <source>
        <dbReference type="Google" id="ProtNLM"/>
    </source>
</evidence>
<reference evidence="1" key="1">
    <citation type="submission" date="2015-05" db="UniProtKB">
        <authorList>
            <consortium name="EnsemblMetazoa"/>
        </authorList>
    </citation>
    <scope>IDENTIFICATION</scope>
</reference>
<dbReference type="SMART" id="SM00320">
    <property type="entry name" value="WD40"/>
    <property type="match status" value="1"/>
</dbReference>
<dbReference type="EnsemblMetazoa" id="RPRC004785-RA">
    <property type="protein sequence ID" value="RPRC004785-PA"/>
    <property type="gene ID" value="RPRC004785"/>
</dbReference>
<dbReference type="VEuPathDB" id="VectorBase:RPRC004785"/>
<dbReference type="Gene3D" id="2.130.10.10">
    <property type="entry name" value="YVTN repeat-like/Quinoprotein amine dehydrogenase"/>
    <property type="match status" value="1"/>
</dbReference>